<gene>
    <name evidence="2" type="ORF">B0T25DRAFT_457680</name>
</gene>
<keyword evidence="1" id="KW-0472">Membrane</keyword>
<evidence type="ECO:0000313" key="3">
    <source>
        <dbReference type="Proteomes" id="UP001275084"/>
    </source>
</evidence>
<dbReference type="PANTHER" id="PTHR35043">
    <property type="entry name" value="TRANSCRIPTION FACTOR DOMAIN-CONTAINING PROTEIN"/>
    <property type="match status" value="1"/>
</dbReference>
<name>A0AAJ0HDL0_9PEZI</name>
<protein>
    <submittedName>
        <fullName evidence="2">Uncharacterized protein</fullName>
    </submittedName>
</protein>
<feature type="transmembrane region" description="Helical" evidence="1">
    <location>
        <begin position="294"/>
        <end position="313"/>
    </location>
</feature>
<reference evidence="2" key="1">
    <citation type="journal article" date="2023" name="Mol. Phylogenet. Evol.">
        <title>Genome-scale phylogeny and comparative genomics of the fungal order Sordariales.</title>
        <authorList>
            <person name="Hensen N."/>
            <person name="Bonometti L."/>
            <person name="Westerberg I."/>
            <person name="Brannstrom I.O."/>
            <person name="Guillou S."/>
            <person name="Cros-Aarteil S."/>
            <person name="Calhoun S."/>
            <person name="Haridas S."/>
            <person name="Kuo A."/>
            <person name="Mondo S."/>
            <person name="Pangilinan J."/>
            <person name="Riley R."/>
            <person name="LaButti K."/>
            <person name="Andreopoulos B."/>
            <person name="Lipzen A."/>
            <person name="Chen C."/>
            <person name="Yan M."/>
            <person name="Daum C."/>
            <person name="Ng V."/>
            <person name="Clum A."/>
            <person name="Steindorff A."/>
            <person name="Ohm R.A."/>
            <person name="Martin F."/>
            <person name="Silar P."/>
            <person name="Natvig D.O."/>
            <person name="Lalanne C."/>
            <person name="Gautier V."/>
            <person name="Ament-Velasquez S.L."/>
            <person name="Kruys A."/>
            <person name="Hutchinson M.I."/>
            <person name="Powell A.J."/>
            <person name="Barry K."/>
            <person name="Miller A.N."/>
            <person name="Grigoriev I.V."/>
            <person name="Debuchy R."/>
            <person name="Gladieux P."/>
            <person name="Hiltunen Thoren M."/>
            <person name="Johannesson H."/>
        </authorList>
    </citation>
    <scope>NUCLEOTIDE SEQUENCE</scope>
    <source>
        <strain evidence="2">CBS 955.72</strain>
    </source>
</reference>
<evidence type="ECO:0000313" key="2">
    <source>
        <dbReference type="EMBL" id="KAK3348666.1"/>
    </source>
</evidence>
<sequence length="420" mass="47465">MVGWVSAPSQRSTWDIIWSCLSIFLLCSWRAVHLNLPTPEESLGEWNEFRLGNLGMVPYWPKKPLVVKWRRKVVWMGVICLAPEAGVGLAVNQYLAAREARNKANRDMPGDKFTMAHAFYANMGGIAIRRVQPRTTQLGPRVEEEKSHSYETTDIVSALDPDLLSTIVDVDIIDKSHSDVVTKLLAILQSTWLVFNSITRAACGLSISQLELATMAFIICAVAMYGFWWHKPFNVERRHTLVKLAQADDNRDSAEICALEGRVSDFVVRRDLVHMIVPQAVRVESSDPWAGDSAVAATYTTGLFFSAVHLAAWNWQFPSPLIQTLWRWFATTALVTSLSPLYMVPLVMLTAGVRERWVGSYLDWETPIENITAVVSLLMFAIYIISRLAVLALTFYCFRSMPVSTYERVEWVDFIPHFGS</sequence>
<dbReference type="Proteomes" id="UP001275084">
    <property type="component" value="Unassembled WGS sequence"/>
</dbReference>
<dbReference type="PANTHER" id="PTHR35043:SF7">
    <property type="entry name" value="TRANSCRIPTION FACTOR DOMAIN-CONTAINING PROTEIN"/>
    <property type="match status" value="1"/>
</dbReference>
<keyword evidence="1" id="KW-0812">Transmembrane</keyword>
<evidence type="ECO:0000256" key="1">
    <source>
        <dbReference type="SAM" id="Phobius"/>
    </source>
</evidence>
<dbReference type="AlphaFoldDB" id="A0AAJ0HDL0"/>
<comment type="caution">
    <text evidence="2">The sequence shown here is derived from an EMBL/GenBank/DDBJ whole genome shotgun (WGS) entry which is preliminary data.</text>
</comment>
<reference evidence="2" key="2">
    <citation type="submission" date="2023-06" db="EMBL/GenBank/DDBJ databases">
        <authorList>
            <consortium name="Lawrence Berkeley National Laboratory"/>
            <person name="Haridas S."/>
            <person name="Hensen N."/>
            <person name="Bonometti L."/>
            <person name="Westerberg I."/>
            <person name="Brannstrom I.O."/>
            <person name="Guillou S."/>
            <person name="Cros-Aarteil S."/>
            <person name="Calhoun S."/>
            <person name="Kuo A."/>
            <person name="Mondo S."/>
            <person name="Pangilinan J."/>
            <person name="Riley R."/>
            <person name="Labutti K."/>
            <person name="Andreopoulos B."/>
            <person name="Lipzen A."/>
            <person name="Chen C."/>
            <person name="Yanf M."/>
            <person name="Daum C."/>
            <person name="Ng V."/>
            <person name="Clum A."/>
            <person name="Steindorff A."/>
            <person name="Ohm R."/>
            <person name="Martin F."/>
            <person name="Silar P."/>
            <person name="Natvig D."/>
            <person name="Lalanne C."/>
            <person name="Gautier V."/>
            <person name="Ament-Velasquez S.L."/>
            <person name="Kruys A."/>
            <person name="Hutchinson M.I."/>
            <person name="Powell A.J."/>
            <person name="Barry K."/>
            <person name="Miller A.N."/>
            <person name="Grigoriev I.V."/>
            <person name="Debuchy R."/>
            <person name="Gladieux P."/>
            <person name="Thoren M.H."/>
            <person name="Johannesson H."/>
        </authorList>
    </citation>
    <scope>NUCLEOTIDE SEQUENCE</scope>
    <source>
        <strain evidence="2">CBS 955.72</strain>
    </source>
</reference>
<dbReference type="EMBL" id="JAUIQD010000005">
    <property type="protein sequence ID" value="KAK3348666.1"/>
    <property type="molecule type" value="Genomic_DNA"/>
</dbReference>
<keyword evidence="3" id="KW-1185">Reference proteome</keyword>
<feature type="transmembrane region" description="Helical" evidence="1">
    <location>
        <begin position="325"/>
        <end position="351"/>
    </location>
</feature>
<feature type="transmembrane region" description="Helical" evidence="1">
    <location>
        <begin position="73"/>
        <end position="96"/>
    </location>
</feature>
<keyword evidence="1" id="KW-1133">Transmembrane helix</keyword>
<organism evidence="2 3">
    <name type="scientific">Lasiosphaeria hispida</name>
    <dbReference type="NCBI Taxonomy" id="260671"/>
    <lineage>
        <taxon>Eukaryota</taxon>
        <taxon>Fungi</taxon>
        <taxon>Dikarya</taxon>
        <taxon>Ascomycota</taxon>
        <taxon>Pezizomycotina</taxon>
        <taxon>Sordariomycetes</taxon>
        <taxon>Sordariomycetidae</taxon>
        <taxon>Sordariales</taxon>
        <taxon>Lasiosphaeriaceae</taxon>
        <taxon>Lasiosphaeria</taxon>
    </lineage>
</organism>
<feature type="transmembrane region" description="Helical" evidence="1">
    <location>
        <begin position="210"/>
        <end position="228"/>
    </location>
</feature>
<feature type="transmembrane region" description="Helical" evidence="1">
    <location>
        <begin position="371"/>
        <end position="398"/>
    </location>
</feature>
<proteinExistence type="predicted"/>
<accession>A0AAJ0HDL0</accession>